<dbReference type="Proteomes" id="UP000054097">
    <property type="component" value="Unassembled WGS sequence"/>
</dbReference>
<dbReference type="AlphaFoldDB" id="A0A0C3AZI2"/>
<accession>A0A0C3AZI2</accession>
<proteinExistence type="predicted"/>
<dbReference type="STRING" id="933852.A0A0C3AZI2"/>
<evidence type="ECO:0000313" key="2">
    <source>
        <dbReference type="Proteomes" id="UP000054097"/>
    </source>
</evidence>
<sequence length="306" mass="34616">MVGKSTGDAEVQCFGYFLASAHEIYKAKKELYGVCPCIVVYCNGPLIGFAGAAITDRANLEALTPMYPLDENSHENRIALQVTRAFGAYRQVIRQLREHYTQLDSRIRELKDTERLAFPYQDNYTRNDGTRVDFTYHHRLKGGKLIFFATTSDEKHVMVKFTRKYGSDAHKFCSDKGIAPQFYAMNALPGGWFMIVMEYLSTAYKMVRNQDPVTTELSSALEAAVNVPHTGNFVHGDIRDVNLMFSKENKSIKVMIVDLDWAGTDGEIRYPANVNTIGINRPDGARDGELISKAHDLYMLNRITAW</sequence>
<evidence type="ECO:0008006" key="3">
    <source>
        <dbReference type="Google" id="ProtNLM"/>
    </source>
</evidence>
<dbReference type="InterPro" id="IPR011009">
    <property type="entry name" value="Kinase-like_dom_sf"/>
</dbReference>
<keyword evidence="2" id="KW-1185">Reference proteome</keyword>
<protein>
    <recommendedName>
        <fullName evidence="3">Protein kinase domain-containing protein</fullName>
    </recommendedName>
</protein>
<gene>
    <name evidence="1" type="ORF">M408DRAFT_331161</name>
</gene>
<dbReference type="EMBL" id="KN824314">
    <property type="protein sequence ID" value="KIM25389.1"/>
    <property type="molecule type" value="Genomic_DNA"/>
</dbReference>
<dbReference type="SUPFAM" id="SSF56112">
    <property type="entry name" value="Protein kinase-like (PK-like)"/>
    <property type="match status" value="1"/>
</dbReference>
<reference evidence="2" key="2">
    <citation type="submission" date="2015-01" db="EMBL/GenBank/DDBJ databases">
        <title>Evolutionary Origins and Diversification of the Mycorrhizal Mutualists.</title>
        <authorList>
            <consortium name="DOE Joint Genome Institute"/>
            <consortium name="Mycorrhizal Genomics Consortium"/>
            <person name="Kohler A."/>
            <person name="Kuo A."/>
            <person name="Nagy L.G."/>
            <person name="Floudas D."/>
            <person name="Copeland A."/>
            <person name="Barry K.W."/>
            <person name="Cichocki N."/>
            <person name="Veneault-Fourrey C."/>
            <person name="LaButti K."/>
            <person name="Lindquist E.A."/>
            <person name="Lipzen A."/>
            <person name="Lundell T."/>
            <person name="Morin E."/>
            <person name="Murat C."/>
            <person name="Riley R."/>
            <person name="Ohm R."/>
            <person name="Sun H."/>
            <person name="Tunlid A."/>
            <person name="Henrissat B."/>
            <person name="Grigoriev I.V."/>
            <person name="Hibbett D.S."/>
            <person name="Martin F."/>
        </authorList>
    </citation>
    <scope>NUCLEOTIDE SEQUENCE [LARGE SCALE GENOMIC DNA]</scope>
    <source>
        <strain evidence="2">MAFF 305830</strain>
    </source>
</reference>
<name>A0A0C3AZI2_SERVB</name>
<evidence type="ECO:0000313" key="1">
    <source>
        <dbReference type="EMBL" id="KIM25389.1"/>
    </source>
</evidence>
<reference evidence="1 2" key="1">
    <citation type="submission" date="2014-04" db="EMBL/GenBank/DDBJ databases">
        <authorList>
            <consortium name="DOE Joint Genome Institute"/>
            <person name="Kuo A."/>
            <person name="Zuccaro A."/>
            <person name="Kohler A."/>
            <person name="Nagy L.G."/>
            <person name="Floudas D."/>
            <person name="Copeland A."/>
            <person name="Barry K.W."/>
            <person name="Cichocki N."/>
            <person name="Veneault-Fourrey C."/>
            <person name="LaButti K."/>
            <person name="Lindquist E.A."/>
            <person name="Lipzen A."/>
            <person name="Lundell T."/>
            <person name="Morin E."/>
            <person name="Murat C."/>
            <person name="Sun H."/>
            <person name="Tunlid A."/>
            <person name="Henrissat B."/>
            <person name="Grigoriev I.V."/>
            <person name="Hibbett D.S."/>
            <person name="Martin F."/>
            <person name="Nordberg H.P."/>
            <person name="Cantor M.N."/>
            <person name="Hua S.X."/>
        </authorList>
    </citation>
    <scope>NUCLEOTIDE SEQUENCE [LARGE SCALE GENOMIC DNA]</scope>
    <source>
        <strain evidence="1 2">MAFF 305830</strain>
    </source>
</reference>
<dbReference type="OrthoDB" id="2753408at2759"/>
<organism evidence="1 2">
    <name type="scientific">Serendipita vermifera MAFF 305830</name>
    <dbReference type="NCBI Taxonomy" id="933852"/>
    <lineage>
        <taxon>Eukaryota</taxon>
        <taxon>Fungi</taxon>
        <taxon>Dikarya</taxon>
        <taxon>Basidiomycota</taxon>
        <taxon>Agaricomycotina</taxon>
        <taxon>Agaricomycetes</taxon>
        <taxon>Sebacinales</taxon>
        <taxon>Serendipitaceae</taxon>
        <taxon>Serendipita</taxon>
    </lineage>
</organism>
<dbReference type="HOGENOM" id="CLU_013871_0_0_1"/>